<accession>A0A1H8UPQ6</accession>
<dbReference type="EMBL" id="FOEE01000009">
    <property type="protein sequence ID" value="SEP04568.1"/>
    <property type="molecule type" value="Genomic_DNA"/>
</dbReference>
<feature type="region of interest" description="Disordered" evidence="1">
    <location>
        <begin position="1"/>
        <end position="36"/>
    </location>
</feature>
<feature type="region of interest" description="Disordered" evidence="1">
    <location>
        <begin position="61"/>
        <end position="87"/>
    </location>
</feature>
<protein>
    <submittedName>
        <fullName evidence="2">Uncharacterized protein</fullName>
    </submittedName>
</protein>
<evidence type="ECO:0000313" key="3">
    <source>
        <dbReference type="Proteomes" id="UP000198960"/>
    </source>
</evidence>
<name>A0A1H8UPQ6_9ACTN</name>
<dbReference type="RefSeq" id="WP_091944822.1">
    <property type="nucleotide sequence ID" value="NZ_FOEE01000009.1"/>
</dbReference>
<keyword evidence="3" id="KW-1185">Reference proteome</keyword>
<dbReference type="Proteomes" id="UP000198960">
    <property type="component" value="Unassembled WGS sequence"/>
</dbReference>
<dbReference type="AlphaFoldDB" id="A0A1H8UPQ6"/>
<organism evidence="2 3">
    <name type="scientific">Trujillonella endophytica</name>
    <dbReference type="NCBI Taxonomy" id="673521"/>
    <lineage>
        <taxon>Bacteria</taxon>
        <taxon>Bacillati</taxon>
        <taxon>Actinomycetota</taxon>
        <taxon>Actinomycetes</taxon>
        <taxon>Geodermatophilales</taxon>
        <taxon>Geodermatophilaceae</taxon>
        <taxon>Trujillonella</taxon>
    </lineage>
</organism>
<dbReference type="STRING" id="673521.SAMN05660991_02961"/>
<evidence type="ECO:0000256" key="1">
    <source>
        <dbReference type="SAM" id="MobiDB-lite"/>
    </source>
</evidence>
<gene>
    <name evidence="2" type="ORF">SAMN05660991_02961</name>
</gene>
<feature type="compositionally biased region" description="Basic and acidic residues" evidence="1">
    <location>
        <begin position="25"/>
        <end position="36"/>
    </location>
</feature>
<proteinExistence type="predicted"/>
<evidence type="ECO:0000313" key="2">
    <source>
        <dbReference type="EMBL" id="SEP04568.1"/>
    </source>
</evidence>
<dbReference type="OrthoDB" id="5194427at2"/>
<reference evidence="3" key="1">
    <citation type="submission" date="2016-10" db="EMBL/GenBank/DDBJ databases">
        <authorList>
            <person name="Varghese N."/>
            <person name="Submissions S."/>
        </authorList>
    </citation>
    <scope>NUCLEOTIDE SEQUENCE [LARGE SCALE GENOMIC DNA]</scope>
    <source>
        <strain evidence="3">DSM 45413</strain>
    </source>
</reference>
<sequence length="87" mass="9018">MTEPDELDLPDSGMASGSDAGAPGERLRGGDLSPDEQRLLAELQRGVESLDRGSDAELRAAADEVPLPAKGGLQGDGLEAEFSAPER</sequence>